<name>A0A7R8MKP4_9CAUD</name>
<evidence type="ECO:0000313" key="1">
    <source>
        <dbReference type="EMBL" id="CAD5239513.1"/>
    </source>
</evidence>
<accession>A0A7R8MKP4</accession>
<organism evidence="1 2">
    <name type="scientific">Klebsiella phage vB_KppS-Samwise</name>
    <dbReference type="NCBI Taxonomy" id="2762815"/>
    <lineage>
        <taxon>Viruses</taxon>
        <taxon>Duplodnaviria</taxon>
        <taxon>Heunggongvirae</taxon>
        <taxon>Uroviricota</taxon>
        <taxon>Caudoviricetes</taxon>
        <taxon>Drexlerviridae</taxon>
        <taxon>Tempevirinae</taxon>
        <taxon>Henuseptimavirus</taxon>
        <taxon>Henuseptimavirus samwise</taxon>
    </lineage>
</organism>
<proteinExistence type="predicted"/>
<evidence type="ECO:0000313" key="2">
    <source>
        <dbReference type="Proteomes" id="UP000596437"/>
    </source>
</evidence>
<keyword evidence="2" id="KW-1185">Reference proteome</keyword>
<protein>
    <submittedName>
        <fullName evidence="1">Uncharacterized protein</fullName>
    </submittedName>
</protein>
<sequence>MRLLIFANAWMIAVANDHYGGDGKRAPRHSFWN</sequence>
<dbReference type="EMBL" id="LR881107">
    <property type="protein sequence ID" value="CAD5239513.1"/>
    <property type="molecule type" value="Genomic_DNA"/>
</dbReference>
<reference evidence="1 2" key="1">
    <citation type="submission" date="2020-09" db="EMBL/GenBank/DDBJ databases">
        <authorList>
            <person name="Jameson E."/>
        </authorList>
    </citation>
    <scope>NUCLEOTIDE SEQUENCE [LARGE SCALE GENOMIC DNA]</scope>
</reference>
<gene>
    <name evidence="1" type="ORF">JLDGIFFK_00025</name>
</gene>
<dbReference type="Proteomes" id="UP000596437">
    <property type="component" value="Chromosome"/>
</dbReference>